<organism evidence="12 13">
    <name type="scientific">Anaerolinea thermophila (strain DSM 14523 / JCM 11388 / NBRC 100420 / UNI-1)</name>
    <dbReference type="NCBI Taxonomy" id="926569"/>
    <lineage>
        <taxon>Bacteria</taxon>
        <taxon>Bacillati</taxon>
        <taxon>Chloroflexota</taxon>
        <taxon>Anaerolineae</taxon>
        <taxon>Anaerolineales</taxon>
        <taxon>Anaerolineaceae</taxon>
        <taxon>Anaerolinea</taxon>
    </lineage>
</organism>
<dbReference type="eggNOG" id="COG0138">
    <property type="taxonomic scope" value="Bacteria"/>
</dbReference>
<dbReference type="FunCoup" id="E8N558">
    <property type="interactions" value="392"/>
</dbReference>
<dbReference type="PANTHER" id="PTHR11692">
    <property type="entry name" value="BIFUNCTIONAL PURINE BIOSYNTHESIS PROTEIN PURH"/>
    <property type="match status" value="1"/>
</dbReference>
<evidence type="ECO:0000256" key="6">
    <source>
        <dbReference type="ARBA" id="ARBA00022801"/>
    </source>
</evidence>
<comment type="catalytic activity">
    <reaction evidence="9 10">
        <text>IMP + H2O = 5-formamido-1-(5-phospho-D-ribosyl)imidazole-4-carboxamide</text>
        <dbReference type="Rhea" id="RHEA:18445"/>
        <dbReference type="ChEBI" id="CHEBI:15377"/>
        <dbReference type="ChEBI" id="CHEBI:58053"/>
        <dbReference type="ChEBI" id="CHEBI:58467"/>
        <dbReference type="EC" id="3.5.4.10"/>
    </reaction>
</comment>
<accession>E8N558</accession>
<dbReference type="UniPathway" id="UPA00074">
    <property type="reaction ID" value="UER00133"/>
</dbReference>
<dbReference type="EMBL" id="AP012029">
    <property type="protein sequence ID" value="BAJ63572.1"/>
    <property type="molecule type" value="Genomic_DNA"/>
</dbReference>
<comment type="domain">
    <text evidence="10">The IMP cyclohydrolase activity resides in the N-terminal region.</text>
</comment>
<dbReference type="HOGENOM" id="CLU_016316_5_2_0"/>
<evidence type="ECO:0000313" key="13">
    <source>
        <dbReference type="Proteomes" id="UP000008922"/>
    </source>
</evidence>
<evidence type="ECO:0000259" key="11">
    <source>
        <dbReference type="PROSITE" id="PS51855"/>
    </source>
</evidence>
<dbReference type="Gene3D" id="3.40.140.20">
    <property type="match status" value="2"/>
</dbReference>
<dbReference type="EC" id="3.5.4.10" evidence="10"/>
<evidence type="ECO:0000256" key="9">
    <source>
        <dbReference type="ARBA" id="ARBA00050687"/>
    </source>
</evidence>
<evidence type="ECO:0000256" key="2">
    <source>
        <dbReference type="ARBA" id="ARBA00004954"/>
    </source>
</evidence>
<comment type="similarity">
    <text evidence="3 10">Belongs to the PurH family.</text>
</comment>
<evidence type="ECO:0000256" key="8">
    <source>
        <dbReference type="ARBA" id="ARBA00050488"/>
    </source>
</evidence>
<dbReference type="SUPFAM" id="SSF53927">
    <property type="entry name" value="Cytidine deaminase-like"/>
    <property type="match status" value="1"/>
</dbReference>
<dbReference type="GO" id="GO:0004643">
    <property type="term" value="F:phosphoribosylaminoimidazolecarboxamide formyltransferase activity"/>
    <property type="evidence" value="ECO:0007669"/>
    <property type="project" value="UniProtKB-UniRule"/>
</dbReference>
<dbReference type="RefSeq" id="WP_013559954.1">
    <property type="nucleotide sequence ID" value="NC_014960.1"/>
</dbReference>
<keyword evidence="7 10" id="KW-0511">Multifunctional enzyme</keyword>
<dbReference type="FunFam" id="3.40.140.20:FF:000001">
    <property type="entry name" value="Bifunctional purine biosynthesis protein PurH"/>
    <property type="match status" value="1"/>
</dbReference>
<dbReference type="Pfam" id="PF01808">
    <property type="entry name" value="AICARFT_IMPCHas"/>
    <property type="match status" value="1"/>
</dbReference>
<reference evidence="12 13" key="1">
    <citation type="submission" date="2010-12" db="EMBL/GenBank/DDBJ databases">
        <title>Whole genome sequence of Anaerolinea thermophila UNI-1.</title>
        <authorList>
            <person name="Narita-Yamada S."/>
            <person name="Kishi E."/>
            <person name="Watanabe Y."/>
            <person name="Takasaki K."/>
            <person name="Ankai A."/>
            <person name="Oguchi A."/>
            <person name="Fukui S."/>
            <person name="Takahashi M."/>
            <person name="Yashiro I."/>
            <person name="Hosoyama A."/>
            <person name="Sekiguchi Y."/>
            <person name="Hanada S."/>
            <person name="Fujita N."/>
        </authorList>
    </citation>
    <scope>NUCLEOTIDE SEQUENCE [LARGE SCALE GENOMIC DNA]</scope>
    <source>
        <strain evidence="13">DSM 14523 / JCM 11388 / NBRC 100420 / UNI-1</strain>
    </source>
</reference>
<dbReference type="HAMAP" id="MF_00139">
    <property type="entry name" value="PurH"/>
    <property type="match status" value="1"/>
</dbReference>
<dbReference type="Proteomes" id="UP000008922">
    <property type="component" value="Chromosome"/>
</dbReference>
<dbReference type="OrthoDB" id="9802065at2"/>
<dbReference type="Pfam" id="PF02142">
    <property type="entry name" value="MGS"/>
    <property type="match status" value="1"/>
</dbReference>
<evidence type="ECO:0000256" key="7">
    <source>
        <dbReference type="ARBA" id="ARBA00023268"/>
    </source>
</evidence>
<evidence type="ECO:0000256" key="5">
    <source>
        <dbReference type="ARBA" id="ARBA00022755"/>
    </source>
</evidence>
<evidence type="ECO:0000256" key="1">
    <source>
        <dbReference type="ARBA" id="ARBA00004844"/>
    </source>
</evidence>
<dbReference type="SUPFAM" id="SSF52335">
    <property type="entry name" value="Methylglyoxal synthase-like"/>
    <property type="match status" value="1"/>
</dbReference>
<gene>
    <name evidence="10 12" type="primary">purH</name>
    <name evidence="12" type="ordered locus">ANT_15440</name>
</gene>
<name>E8N558_ANATU</name>
<dbReference type="InParanoid" id="E8N558"/>
<dbReference type="SMART" id="SM00851">
    <property type="entry name" value="MGS"/>
    <property type="match status" value="1"/>
</dbReference>
<comment type="pathway">
    <text evidence="1 10">Purine metabolism; IMP biosynthesis via de novo pathway; IMP from 5-formamido-1-(5-phospho-D-ribosyl)imidazole-4-carboxamide: step 1/1.</text>
</comment>
<dbReference type="InterPro" id="IPR024051">
    <property type="entry name" value="AICAR_Tfase_dup_dom_sf"/>
</dbReference>
<dbReference type="NCBIfam" id="NF002049">
    <property type="entry name" value="PRK00881.1"/>
    <property type="match status" value="1"/>
</dbReference>
<feature type="domain" description="MGS-like" evidence="11">
    <location>
        <begin position="1"/>
        <end position="143"/>
    </location>
</feature>
<evidence type="ECO:0000256" key="3">
    <source>
        <dbReference type="ARBA" id="ARBA00007667"/>
    </source>
</evidence>
<keyword evidence="4 10" id="KW-0808">Transferase</keyword>
<dbReference type="PROSITE" id="PS51855">
    <property type="entry name" value="MGS"/>
    <property type="match status" value="1"/>
</dbReference>
<evidence type="ECO:0000256" key="4">
    <source>
        <dbReference type="ARBA" id="ARBA00022679"/>
    </source>
</evidence>
<dbReference type="GO" id="GO:0005829">
    <property type="term" value="C:cytosol"/>
    <property type="evidence" value="ECO:0007669"/>
    <property type="project" value="TreeGrafter"/>
</dbReference>
<evidence type="ECO:0000313" key="12">
    <source>
        <dbReference type="EMBL" id="BAJ63572.1"/>
    </source>
</evidence>
<protein>
    <recommendedName>
        <fullName evidence="10">Bifunctional purine biosynthesis protein PurH</fullName>
    </recommendedName>
    <domain>
        <recommendedName>
            <fullName evidence="10">Phosphoribosylaminoimidazolecarboxamide formyltransferase</fullName>
            <ecNumber evidence="10">2.1.2.3</ecNumber>
        </recommendedName>
        <alternativeName>
            <fullName evidence="10">AICAR transformylase</fullName>
        </alternativeName>
    </domain>
    <domain>
        <recommendedName>
            <fullName evidence="10">IMP cyclohydrolase</fullName>
            <ecNumber evidence="10">3.5.4.10</ecNumber>
        </recommendedName>
        <alternativeName>
            <fullName evidence="10">ATIC</fullName>
        </alternativeName>
        <alternativeName>
            <fullName evidence="10">IMP synthase</fullName>
        </alternativeName>
        <alternativeName>
            <fullName evidence="10">Inosinicase</fullName>
        </alternativeName>
    </domain>
</protein>
<dbReference type="PIRSF" id="PIRSF000414">
    <property type="entry name" value="AICARFT_IMPCHas"/>
    <property type="match status" value="1"/>
</dbReference>
<comment type="pathway">
    <text evidence="2 10">Purine metabolism; IMP biosynthesis via de novo pathway; 5-formamido-1-(5-phospho-D-ribosyl)imidazole-4-carboxamide from 5-amino-1-(5-phospho-D-ribosyl)imidazole-4-carboxamide (10-formyl THF route): step 1/1.</text>
</comment>
<keyword evidence="5 10" id="KW-0658">Purine biosynthesis</keyword>
<evidence type="ECO:0000256" key="10">
    <source>
        <dbReference type="HAMAP-Rule" id="MF_00139"/>
    </source>
</evidence>
<dbReference type="EC" id="2.1.2.3" evidence="10"/>
<sequence length="501" mass="55006">MPNALISVTDKSQLVEFAQELVTLGWVIWASGGTSNELRKNSITVNELSDYTGMGEMLGGRVKTLHPAIYAGILARDIHEDEKVLANNNWLRFDLVVVNLYPFEKKVQSPNIDLSEAIENIDIGGVALLRAAAKNFQRVLVVCDPADYSVVIDALKSGQNTETLRRSLAWKAFGVTSRYDAFIAGFLSSGEVYPLNLYRCQNLRYGENPHQQAIFYSFSPNEKPFDGRVLQGKELSYNNILDVDAGWRVVSSFDEPTVAIIKHLSPCGIASANTVAEAYRQALECDPVSAFGGIVASNRVIDETAAIQMKDLFIECIVSPGFTSEAMEILSRKKNCRVIEIPISTQYSNEQWELRSVYHGVLRQSVDWGDPHGTEWRVVTSKHPDQEQMVALKFAWKACQHVKSNAIVLAKGKSTVGIGGGQPNRVQSVRIAIENAGERARGAVMASDAFFPFPDSIEVAAKAGIGAIIQPGGSVRDNDVIRAADNSGIAMIFTGVRHFKH</sequence>
<dbReference type="GO" id="GO:0003937">
    <property type="term" value="F:IMP cyclohydrolase activity"/>
    <property type="evidence" value="ECO:0007669"/>
    <property type="project" value="UniProtKB-UniRule"/>
</dbReference>
<dbReference type="KEGG" id="atm:ANT_15440"/>
<dbReference type="Gene3D" id="3.40.50.1380">
    <property type="entry name" value="Methylglyoxal synthase-like domain"/>
    <property type="match status" value="1"/>
</dbReference>
<dbReference type="PANTHER" id="PTHR11692:SF0">
    <property type="entry name" value="BIFUNCTIONAL PURINE BIOSYNTHESIS PROTEIN ATIC"/>
    <property type="match status" value="1"/>
</dbReference>
<dbReference type="InterPro" id="IPR011607">
    <property type="entry name" value="MGS-like_dom"/>
</dbReference>
<dbReference type="CDD" id="cd01421">
    <property type="entry name" value="IMPCH"/>
    <property type="match status" value="1"/>
</dbReference>
<proteinExistence type="inferred from homology"/>
<dbReference type="AlphaFoldDB" id="E8N558"/>
<dbReference type="NCBIfam" id="TIGR00355">
    <property type="entry name" value="purH"/>
    <property type="match status" value="1"/>
</dbReference>
<dbReference type="InterPro" id="IPR002695">
    <property type="entry name" value="PurH-like"/>
</dbReference>
<keyword evidence="13" id="KW-1185">Reference proteome</keyword>
<dbReference type="GO" id="GO:0006189">
    <property type="term" value="P:'de novo' IMP biosynthetic process"/>
    <property type="evidence" value="ECO:0007669"/>
    <property type="project" value="UniProtKB-UniRule"/>
</dbReference>
<keyword evidence="6 10" id="KW-0378">Hydrolase</keyword>
<dbReference type="STRING" id="926569.ANT_15440"/>
<dbReference type="InterPro" id="IPR016193">
    <property type="entry name" value="Cytidine_deaminase-like"/>
</dbReference>
<comment type="catalytic activity">
    <reaction evidence="8 10">
        <text>(6R)-10-formyltetrahydrofolate + 5-amino-1-(5-phospho-beta-D-ribosyl)imidazole-4-carboxamide = 5-formamido-1-(5-phospho-D-ribosyl)imidazole-4-carboxamide + (6S)-5,6,7,8-tetrahydrofolate</text>
        <dbReference type="Rhea" id="RHEA:22192"/>
        <dbReference type="ChEBI" id="CHEBI:57453"/>
        <dbReference type="ChEBI" id="CHEBI:58467"/>
        <dbReference type="ChEBI" id="CHEBI:58475"/>
        <dbReference type="ChEBI" id="CHEBI:195366"/>
        <dbReference type="EC" id="2.1.2.3"/>
    </reaction>
</comment>
<dbReference type="FunFam" id="3.40.50.1380:FF:000001">
    <property type="entry name" value="Bifunctional purine biosynthesis protein PurH"/>
    <property type="match status" value="1"/>
</dbReference>
<dbReference type="SMART" id="SM00798">
    <property type="entry name" value="AICARFT_IMPCHas"/>
    <property type="match status" value="1"/>
</dbReference>
<dbReference type="InterPro" id="IPR036914">
    <property type="entry name" value="MGS-like_dom_sf"/>
</dbReference>